<accession>A0A5B7HNH8</accession>
<proteinExistence type="predicted"/>
<evidence type="ECO:0000313" key="1">
    <source>
        <dbReference type="EMBL" id="MPC71663.1"/>
    </source>
</evidence>
<organism evidence="1 2">
    <name type="scientific">Portunus trituberculatus</name>
    <name type="common">Swimming crab</name>
    <name type="synonym">Neptunus trituberculatus</name>
    <dbReference type="NCBI Taxonomy" id="210409"/>
    <lineage>
        <taxon>Eukaryota</taxon>
        <taxon>Metazoa</taxon>
        <taxon>Ecdysozoa</taxon>
        <taxon>Arthropoda</taxon>
        <taxon>Crustacea</taxon>
        <taxon>Multicrustacea</taxon>
        <taxon>Malacostraca</taxon>
        <taxon>Eumalacostraca</taxon>
        <taxon>Eucarida</taxon>
        <taxon>Decapoda</taxon>
        <taxon>Pleocyemata</taxon>
        <taxon>Brachyura</taxon>
        <taxon>Eubrachyura</taxon>
        <taxon>Portunoidea</taxon>
        <taxon>Portunidae</taxon>
        <taxon>Portuninae</taxon>
        <taxon>Portunus</taxon>
    </lineage>
</organism>
<gene>
    <name evidence="1" type="ORF">E2C01_065949</name>
</gene>
<dbReference type="Proteomes" id="UP000324222">
    <property type="component" value="Unassembled WGS sequence"/>
</dbReference>
<reference evidence="1 2" key="1">
    <citation type="submission" date="2019-05" db="EMBL/GenBank/DDBJ databases">
        <title>Another draft genome of Portunus trituberculatus and its Hox gene families provides insights of decapod evolution.</title>
        <authorList>
            <person name="Jeong J.-H."/>
            <person name="Song I."/>
            <person name="Kim S."/>
            <person name="Choi T."/>
            <person name="Kim D."/>
            <person name="Ryu S."/>
            <person name="Kim W."/>
        </authorList>
    </citation>
    <scope>NUCLEOTIDE SEQUENCE [LARGE SCALE GENOMIC DNA]</scope>
    <source>
        <tissue evidence="1">Muscle</tissue>
    </source>
</reference>
<name>A0A5B7HNH8_PORTR</name>
<evidence type="ECO:0000313" key="2">
    <source>
        <dbReference type="Proteomes" id="UP000324222"/>
    </source>
</evidence>
<protein>
    <submittedName>
        <fullName evidence="1">Uncharacterized protein</fullName>
    </submittedName>
</protein>
<keyword evidence="2" id="KW-1185">Reference proteome</keyword>
<comment type="caution">
    <text evidence="1">The sequence shown here is derived from an EMBL/GenBank/DDBJ whole genome shotgun (WGS) entry which is preliminary data.</text>
</comment>
<dbReference type="EMBL" id="VSRR010033323">
    <property type="protein sequence ID" value="MPC71663.1"/>
    <property type="molecule type" value="Genomic_DNA"/>
</dbReference>
<sequence>MKRVEGQAAGLRERGWREGELREVRVEAGHWRQGGVYGVPVTGEGCTAGMHRVTLIAGHSFRGDSCKGSL</sequence>
<dbReference type="AlphaFoldDB" id="A0A5B7HNH8"/>